<reference evidence="4" key="1">
    <citation type="journal article" date="2019" name="Int. J. Syst. Evol. Microbiol.">
        <title>The Global Catalogue of Microorganisms (GCM) 10K type strain sequencing project: providing services to taxonomists for standard genome sequencing and annotation.</title>
        <authorList>
            <consortium name="The Broad Institute Genomics Platform"/>
            <consortium name="The Broad Institute Genome Sequencing Center for Infectious Disease"/>
            <person name="Wu L."/>
            <person name="Ma J."/>
        </authorList>
    </citation>
    <scope>NUCLEOTIDE SEQUENCE [LARGE SCALE GENOMIC DNA]</scope>
    <source>
        <strain evidence="4">CCM 7950</strain>
    </source>
</reference>
<organism evidence="3 4">
    <name type="scientific">Pasteurella oralis</name>
    <dbReference type="NCBI Taxonomy" id="1071947"/>
    <lineage>
        <taxon>Bacteria</taxon>
        <taxon>Pseudomonadati</taxon>
        <taxon>Pseudomonadota</taxon>
        <taxon>Gammaproteobacteria</taxon>
        <taxon>Pasteurellales</taxon>
        <taxon>Pasteurellaceae</taxon>
        <taxon>Pasteurella</taxon>
    </lineage>
</organism>
<proteinExistence type="predicted"/>
<dbReference type="SUPFAM" id="SSF53850">
    <property type="entry name" value="Periplasmic binding protein-like II"/>
    <property type="match status" value="1"/>
</dbReference>
<dbReference type="Gene3D" id="3.40.190.10">
    <property type="entry name" value="Periplasmic binding protein-like II"/>
    <property type="match status" value="2"/>
</dbReference>
<keyword evidence="4" id="KW-1185">Reference proteome</keyword>
<evidence type="ECO:0000256" key="1">
    <source>
        <dbReference type="ARBA" id="ARBA00022729"/>
    </source>
</evidence>
<dbReference type="PANTHER" id="PTHR30006:SF2">
    <property type="entry name" value="ABC TRANSPORTER SUBSTRATE-BINDING PROTEIN"/>
    <property type="match status" value="1"/>
</dbReference>
<dbReference type="Proteomes" id="UP001597420">
    <property type="component" value="Unassembled WGS sequence"/>
</dbReference>
<protein>
    <submittedName>
        <fullName evidence="3">ABC transporter substrate-binding protein</fullName>
    </submittedName>
</protein>
<dbReference type="RefSeq" id="WP_379096742.1">
    <property type="nucleotide sequence ID" value="NZ_JBHUFP010000005.1"/>
</dbReference>
<name>A0ABW4NTQ1_9PAST</name>
<dbReference type="PIRSF" id="PIRSF002825">
    <property type="entry name" value="CfbpA"/>
    <property type="match status" value="1"/>
</dbReference>
<feature type="chain" id="PRO_5046481759" evidence="2">
    <location>
        <begin position="27"/>
        <end position="343"/>
    </location>
</feature>
<gene>
    <name evidence="3" type="ORF">ACFSAV_04570</name>
</gene>
<evidence type="ECO:0000256" key="2">
    <source>
        <dbReference type="SAM" id="SignalP"/>
    </source>
</evidence>
<dbReference type="PANTHER" id="PTHR30006">
    <property type="entry name" value="THIAMINE-BINDING PERIPLASMIC PROTEIN-RELATED"/>
    <property type="match status" value="1"/>
</dbReference>
<comment type="caution">
    <text evidence="3">The sequence shown here is derived from an EMBL/GenBank/DDBJ whole genome shotgun (WGS) entry which is preliminary data.</text>
</comment>
<dbReference type="Pfam" id="PF13343">
    <property type="entry name" value="SBP_bac_6"/>
    <property type="match status" value="1"/>
</dbReference>
<dbReference type="EMBL" id="JBHUFP010000005">
    <property type="protein sequence ID" value="MFD1805653.1"/>
    <property type="molecule type" value="Genomic_DNA"/>
</dbReference>
<dbReference type="CDD" id="cd13544">
    <property type="entry name" value="PBP2_Fbp_like_1"/>
    <property type="match status" value="1"/>
</dbReference>
<dbReference type="InterPro" id="IPR026045">
    <property type="entry name" value="Ferric-bd"/>
</dbReference>
<accession>A0ABW4NTQ1</accession>
<sequence>MKKCSPLISKAICFTSLFLSLPYLHAKGNLTLYCTLQNSACEEMVKRFSDKYQINTKFVRSSTGVTLGKIKAEKDNPQADVWYGGTLEPHLQARTLGLLEAYRSPKQAEIRPQFQHIIEKYGDYTSFGYMLILGLGINTEKLHKLGIEEPKCWQDLLDPRLKDEVQLPDPQSSGTAYSFIATLIQLWGEENAFQFLKKLDKNISQYVKTGLVTQNLSRGDTAVSIGFLHTFEQEKAKGAPIKTIPVCEGDSYALGGLSIIKGARNLDNAKLFVDWVLSKEGQEVNWIQQAPYQIPANKHAELPANTILLSTLNLFDLDFERFGSSQEAKRIIERWLKEVRLSQ</sequence>
<keyword evidence="1 2" id="KW-0732">Signal</keyword>
<evidence type="ECO:0000313" key="4">
    <source>
        <dbReference type="Proteomes" id="UP001597420"/>
    </source>
</evidence>
<feature type="signal peptide" evidence="2">
    <location>
        <begin position="1"/>
        <end position="26"/>
    </location>
</feature>
<evidence type="ECO:0000313" key="3">
    <source>
        <dbReference type="EMBL" id="MFD1805653.1"/>
    </source>
</evidence>